<dbReference type="Proteomes" id="UP001150907">
    <property type="component" value="Unassembled WGS sequence"/>
</dbReference>
<accession>A0A9W8BIM1</accession>
<comment type="caution">
    <text evidence="2">The sequence shown here is derived from an EMBL/GenBank/DDBJ whole genome shotgun (WGS) entry which is preliminary data.</text>
</comment>
<proteinExistence type="predicted"/>
<name>A0A9W8BIM1_9FUNG</name>
<sequence length="165" mass="18606">MTNSAEAPEYPETPKRSTGSRRSAMSVNATTPAVNRTTKTMPPLEDAKLEARRAWLYNTLHHKNETMDFRIFLGKLGLPPVKDPFGKDHPRLFQTLAECAPAYNERNMKQAYRALTRKPIESNKFSGAKFFEEKDEAALTAYFKELVFLMGLGAADQNAEYAQEG</sequence>
<dbReference type="AlphaFoldDB" id="A0A9W8BIM1"/>
<feature type="non-terminal residue" evidence="2">
    <location>
        <position position="1"/>
    </location>
</feature>
<feature type="compositionally biased region" description="Polar residues" evidence="1">
    <location>
        <begin position="16"/>
        <end position="40"/>
    </location>
</feature>
<gene>
    <name evidence="2" type="ORF">H4R26_003642</name>
</gene>
<reference evidence="2" key="1">
    <citation type="submission" date="2022-07" db="EMBL/GenBank/DDBJ databases">
        <title>Phylogenomic reconstructions and comparative analyses of Kickxellomycotina fungi.</title>
        <authorList>
            <person name="Reynolds N.K."/>
            <person name="Stajich J.E."/>
            <person name="Barry K."/>
            <person name="Grigoriev I.V."/>
            <person name="Crous P."/>
            <person name="Smith M.E."/>
        </authorList>
    </citation>
    <scope>NUCLEOTIDE SEQUENCE</scope>
    <source>
        <strain evidence="2">IMI 214461</strain>
    </source>
</reference>
<keyword evidence="3" id="KW-1185">Reference proteome</keyword>
<evidence type="ECO:0000256" key="1">
    <source>
        <dbReference type="SAM" id="MobiDB-lite"/>
    </source>
</evidence>
<evidence type="ECO:0000313" key="3">
    <source>
        <dbReference type="Proteomes" id="UP001150907"/>
    </source>
</evidence>
<organism evidence="2 3">
    <name type="scientific">Coemansia thaxteri</name>
    <dbReference type="NCBI Taxonomy" id="2663907"/>
    <lineage>
        <taxon>Eukaryota</taxon>
        <taxon>Fungi</taxon>
        <taxon>Fungi incertae sedis</taxon>
        <taxon>Zoopagomycota</taxon>
        <taxon>Kickxellomycotina</taxon>
        <taxon>Kickxellomycetes</taxon>
        <taxon>Kickxellales</taxon>
        <taxon>Kickxellaceae</taxon>
        <taxon>Coemansia</taxon>
    </lineage>
</organism>
<protein>
    <submittedName>
        <fullName evidence="2">Uncharacterized protein</fullName>
    </submittedName>
</protein>
<evidence type="ECO:0000313" key="2">
    <source>
        <dbReference type="EMBL" id="KAJ2002355.1"/>
    </source>
</evidence>
<feature type="region of interest" description="Disordered" evidence="1">
    <location>
        <begin position="1"/>
        <end position="40"/>
    </location>
</feature>
<dbReference type="EMBL" id="JANBQF010000309">
    <property type="protein sequence ID" value="KAJ2002355.1"/>
    <property type="molecule type" value="Genomic_DNA"/>
</dbReference>